<protein>
    <submittedName>
        <fullName evidence="8">Response regulator transcription factor</fullName>
    </submittedName>
</protein>
<dbReference type="PROSITE" id="PS50043">
    <property type="entry name" value="HTH_LUXR_2"/>
    <property type="match status" value="1"/>
</dbReference>
<dbReference type="EMBL" id="JAUQSY010000005">
    <property type="protein sequence ID" value="MDO7874964.1"/>
    <property type="molecule type" value="Genomic_DNA"/>
</dbReference>
<feature type="domain" description="Response regulatory" evidence="7">
    <location>
        <begin position="13"/>
        <end position="130"/>
    </location>
</feature>
<sequence>MPTSPPVTAYPIALAIVEDDARVRGLLQEYLCYQPEFNCPIVVDSVEALWQELELSIAPRVILLDVSLPGQTGIEALPELKKRLPNTDIILQTMHDDPTRIFQALRAGATGYIIKNATSLPQYKQAILDVLNGGAALSPSVARKALNHFQPAPSQQPKLLSEREQEVLKHLMDGLSEKQVAAELGLSPDTVHTYVKRLYEKLQVRSRSELLSRAAKGDL</sequence>
<dbReference type="InterPro" id="IPR001789">
    <property type="entry name" value="Sig_transdc_resp-reg_receiver"/>
</dbReference>
<dbReference type="InterPro" id="IPR016032">
    <property type="entry name" value="Sig_transdc_resp-reg_C-effctor"/>
</dbReference>
<organism evidence="8 9">
    <name type="scientific">Hymenobacter aranciens</name>
    <dbReference type="NCBI Taxonomy" id="3063996"/>
    <lineage>
        <taxon>Bacteria</taxon>
        <taxon>Pseudomonadati</taxon>
        <taxon>Bacteroidota</taxon>
        <taxon>Cytophagia</taxon>
        <taxon>Cytophagales</taxon>
        <taxon>Hymenobacteraceae</taxon>
        <taxon>Hymenobacter</taxon>
    </lineage>
</organism>
<dbReference type="RefSeq" id="WP_305006277.1">
    <property type="nucleotide sequence ID" value="NZ_JAUQSY010000005.1"/>
</dbReference>
<evidence type="ECO:0000313" key="9">
    <source>
        <dbReference type="Proteomes" id="UP001176429"/>
    </source>
</evidence>
<dbReference type="InterPro" id="IPR039420">
    <property type="entry name" value="WalR-like"/>
</dbReference>
<evidence type="ECO:0000313" key="8">
    <source>
        <dbReference type="EMBL" id="MDO7874964.1"/>
    </source>
</evidence>
<evidence type="ECO:0000256" key="1">
    <source>
        <dbReference type="ARBA" id="ARBA00022553"/>
    </source>
</evidence>
<dbReference type="Pfam" id="PF00072">
    <property type="entry name" value="Response_reg"/>
    <property type="match status" value="1"/>
</dbReference>
<proteinExistence type="predicted"/>
<evidence type="ECO:0000259" key="6">
    <source>
        <dbReference type="PROSITE" id="PS50043"/>
    </source>
</evidence>
<keyword evidence="3" id="KW-0238">DNA-binding</keyword>
<dbReference type="Proteomes" id="UP001176429">
    <property type="component" value="Unassembled WGS sequence"/>
</dbReference>
<evidence type="ECO:0000256" key="5">
    <source>
        <dbReference type="PROSITE-ProRule" id="PRU00169"/>
    </source>
</evidence>
<evidence type="ECO:0000256" key="4">
    <source>
        <dbReference type="ARBA" id="ARBA00023163"/>
    </source>
</evidence>
<dbReference type="CDD" id="cd17535">
    <property type="entry name" value="REC_NarL-like"/>
    <property type="match status" value="1"/>
</dbReference>
<dbReference type="PRINTS" id="PR00038">
    <property type="entry name" value="HTHLUXR"/>
</dbReference>
<accession>A0ABT9B9M9</accession>
<name>A0ABT9B9M9_9BACT</name>
<dbReference type="InterPro" id="IPR058245">
    <property type="entry name" value="NreC/VraR/RcsB-like_REC"/>
</dbReference>
<dbReference type="PANTHER" id="PTHR43214">
    <property type="entry name" value="TWO-COMPONENT RESPONSE REGULATOR"/>
    <property type="match status" value="1"/>
</dbReference>
<dbReference type="Gene3D" id="3.40.50.2300">
    <property type="match status" value="1"/>
</dbReference>
<dbReference type="SUPFAM" id="SSF46894">
    <property type="entry name" value="C-terminal effector domain of the bipartite response regulators"/>
    <property type="match status" value="1"/>
</dbReference>
<dbReference type="PROSITE" id="PS50110">
    <property type="entry name" value="RESPONSE_REGULATORY"/>
    <property type="match status" value="1"/>
</dbReference>
<dbReference type="SMART" id="SM00421">
    <property type="entry name" value="HTH_LUXR"/>
    <property type="match status" value="1"/>
</dbReference>
<reference evidence="8" key="1">
    <citation type="submission" date="2023-07" db="EMBL/GenBank/DDBJ databases">
        <authorList>
            <person name="Kim M.K."/>
        </authorList>
    </citation>
    <scope>NUCLEOTIDE SEQUENCE</scope>
    <source>
        <strain evidence="8">ASUV-10-1</strain>
    </source>
</reference>
<dbReference type="Pfam" id="PF00196">
    <property type="entry name" value="GerE"/>
    <property type="match status" value="1"/>
</dbReference>
<gene>
    <name evidence="8" type="ORF">Q5H93_09510</name>
</gene>
<dbReference type="SUPFAM" id="SSF52172">
    <property type="entry name" value="CheY-like"/>
    <property type="match status" value="1"/>
</dbReference>
<keyword evidence="4" id="KW-0804">Transcription</keyword>
<keyword evidence="2" id="KW-0805">Transcription regulation</keyword>
<evidence type="ECO:0000259" key="7">
    <source>
        <dbReference type="PROSITE" id="PS50110"/>
    </source>
</evidence>
<dbReference type="InterPro" id="IPR011006">
    <property type="entry name" value="CheY-like_superfamily"/>
</dbReference>
<feature type="domain" description="HTH luxR-type" evidence="6">
    <location>
        <begin position="153"/>
        <end position="218"/>
    </location>
</feature>
<dbReference type="PANTHER" id="PTHR43214:SF41">
    <property type="entry name" value="NITRATE_NITRITE RESPONSE REGULATOR PROTEIN NARP"/>
    <property type="match status" value="1"/>
</dbReference>
<comment type="caution">
    <text evidence="8">The sequence shown here is derived from an EMBL/GenBank/DDBJ whole genome shotgun (WGS) entry which is preliminary data.</text>
</comment>
<feature type="modified residue" description="4-aspartylphosphate" evidence="5">
    <location>
        <position position="65"/>
    </location>
</feature>
<dbReference type="CDD" id="cd06170">
    <property type="entry name" value="LuxR_C_like"/>
    <property type="match status" value="1"/>
</dbReference>
<keyword evidence="1 5" id="KW-0597">Phosphoprotein</keyword>
<evidence type="ECO:0000256" key="2">
    <source>
        <dbReference type="ARBA" id="ARBA00023015"/>
    </source>
</evidence>
<dbReference type="SMART" id="SM00448">
    <property type="entry name" value="REC"/>
    <property type="match status" value="1"/>
</dbReference>
<dbReference type="InterPro" id="IPR000792">
    <property type="entry name" value="Tscrpt_reg_LuxR_C"/>
</dbReference>
<keyword evidence="9" id="KW-1185">Reference proteome</keyword>
<evidence type="ECO:0000256" key="3">
    <source>
        <dbReference type="ARBA" id="ARBA00023125"/>
    </source>
</evidence>